<evidence type="ECO:0000256" key="15">
    <source>
        <dbReference type="ARBA" id="ARBA00022840"/>
    </source>
</evidence>
<dbReference type="Bgee" id="ENSACAG00000010769">
    <property type="expression patterns" value="Expressed in forelimb bud and 10 other cell types or tissues"/>
</dbReference>
<dbReference type="STRING" id="28377.ENSACAP00000020669"/>
<dbReference type="SUPFAM" id="SSF52540">
    <property type="entry name" value="P-loop containing nucleoside triphosphate hydrolases"/>
    <property type="match status" value="2"/>
</dbReference>
<dbReference type="GO" id="GO:0005681">
    <property type="term" value="C:spliceosomal complex"/>
    <property type="evidence" value="ECO:0007669"/>
    <property type="project" value="UniProtKB-KW"/>
</dbReference>
<dbReference type="Proteomes" id="UP000001646">
    <property type="component" value="Chromosome 3"/>
</dbReference>
<keyword evidence="8" id="KW-0479">Metal-binding</keyword>
<dbReference type="GO" id="GO:0005634">
    <property type="term" value="C:nucleus"/>
    <property type="evidence" value="ECO:0000318"/>
    <property type="project" value="GO_Central"/>
</dbReference>
<keyword evidence="13" id="KW-0347">Helicase</keyword>
<keyword evidence="32" id="KW-1185">Reference proteome</keyword>
<reference evidence="31" key="3">
    <citation type="submission" date="2025-09" db="UniProtKB">
        <authorList>
            <consortium name="Ensembl"/>
        </authorList>
    </citation>
    <scope>IDENTIFICATION</scope>
</reference>
<evidence type="ECO:0000256" key="13">
    <source>
        <dbReference type="ARBA" id="ARBA00022806"/>
    </source>
</evidence>
<dbReference type="InterPro" id="IPR014001">
    <property type="entry name" value="Helicase_ATP-bd"/>
</dbReference>
<evidence type="ECO:0000256" key="7">
    <source>
        <dbReference type="ARBA" id="ARBA00022664"/>
    </source>
</evidence>
<evidence type="ECO:0000256" key="9">
    <source>
        <dbReference type="ARBA" id="ARBA00022728"/>
    </source>
</evidence>
<evidence type="ECO:0000256" key="12">
    <source>
        <dbReference type="ARBA" id="ARBA00022801"/>
    </source>
</evidence>
<dbReference type="eggNOG" id="KOG4439">
    <property type="taxonomic scope" value="Eukaryota"/>
</dbReference>
<dbReference type="PANTHER" id="PTHR45626:SF50">
    <property type="entry name" value="TRANSCRIPTION TERMINATION FACTOR 2"/>
    <property type="match status" value="1"/>
</dbReference>
<comment type="function">
    <text evidence="21">DsDNA-dependent ATPase which acts as a transcription termination factor by coupling ATP hydrolysis with removal of RNA polymerase II from the DNA template. May contribute to mitotic transcription repression. May also be involved in pre-mRNA splicing.</text>
</comment>
<gene>
    <name evidence="31" type="primary">ttf2</name>
</gene>
<accession>G1KY69</accession>
<evidence type="ECO:0000256" key="27">
    <source>
        <dbReference type="SAM" id="MobiDB-lite"/>
    </source>
</evidence>
<dbReference type="Gene3D" id="3.40.50.300">
    <property type="entry name" value="P-loop containing nucleotide triphosphate hydrolases"/>
    <property type="match status" value="1"/>
</dbReference>
<sequence length="1172" mass="131502">MEKVVCSAHGHPCVLKTGIRDGPNKNKSFYMCGVQNQQSCGFVLTTELSPSHCLVHEEYIVDLQVLMKEQEKETYRLFYRCSKAKAEGKQWCGSVPWQESKAKTIPTKPHPQQMLGLIDDHKNQRNPFKVPNKNQELSFVKELNGREDKNQNRKGHEKKETVEFGKESKEAFQKLSSESKRKELLTTLKIKNTHFEGKCENSYAGGIENQAKSSEAMSVREKVTSLNEYKHLGKKAEMPPGHTGHGSTVRTSGVDVRKEKRSEQPLLNFKIQKSSGRPIDEIQTGKGVPETCKDKSITMKTNGHWGAKKETGVPRDHVAVQELTGSIPGAPHKANPEKSSELLQMGVTPGEKDCKNVRGGECDKSVPFELPVVQGFDSQQRKDSSQKKLSPILPELSSFQITENVDSKVFYHQLSVQLEKKKKTLKLVNVQALPDKGERLLKQVEELESALSNLNLETEESAKGGEVNIIHQEKTEQNPMKQPTTELKGESQPFQKHHAASSLELCLPLGSSQHFSNTTEDSHIQALYGGRMTEDRLQAVYNATSDAISQLHKSLESCPTEETVVEDPPGLKVSLLLHQKQALAWLLWRENQKPCGGILADDMGLGKTLTMIALILAQKLKQREKGKTKEKKLEMWMSRKDSTVVNSCSTLIVCPASLIHHWKNEIERHVRSGNLKVCLYHGPNRIKNTTVLSEYDVVVTTYSILAKEIPTQKEEVEAAAEDFVVQDKSLPFSPLPWIHWARIILDEAHNIKNPKVQASMAACKLRATARWAVTGTPIQNNLLDMYSLLRFLRCSPFDEFKVWRNQVDNNTRKGGERLAILTRSLLLRRTKDQLDLSGKPLVLLPQRHTRLHRLKLSEEEQSVYDVLFARSRSTLQSYLRRQEAQSGTGSTGGNPFDKGSQQFRPNQQDPMGKISQDNPPISTTIHILSLLLRLRQCCCHLSLLKVALDQANLASEGISLTLEEQLNALTLSEPDSSDPQSVVYLFGAAFSVELFEATRQSTKLSHLLNELKAIQGHSQKSVIVSQWTSMLKVVAVHLKKLGLKYATVDGSVNPKQRMDVVEEFNNNPKGPEVMLISLLAGGVGLNLVGGNHLFLLDMHWNPALEDQACDRIYRVGQRNDVTIHRFVCKRTVEEKISELQTKKKELAQKVLSGKGDSFTKLTLADLRLLFGI</sequence>
<feature type="domain" description="GRF-type" evidence="30">
    <location>
        <begin position="6"/>
        <end position="49"/>
    </location>
</feature>
<keyword evidence="18" id="KW-0804">Transcription</keyword>
<evidence type="ECO:0000313" key="32">
    <source>
        <dbReference type="Proteomes" id="UP000001646"/>
    </source>
</evidence>
<dbReference type="InterPro" id="IPR002464">
    <property type="entry name" value="DNA/RNA_helicase_DEAH_CS"/>
</dbReference>
<name>G1KY69_ANOCA</name>
<evidence type="ECO:0000259" key="28">
    <source>
        <dbReference type="PROSITE" id="PS51192"/>
    </source>
</evidence>
<dbReference type="GO" id="GO:0006281">
    <property type="term" value="P:DNA repair"/>
    <property type="evidence" value="ECO:0000318"/>
    <property type="project" value="GO_Central"/>
</dbReference>
<dbReference type="Gene3D" id="3.40.50.10810">
    <property type="entry name" value="Tandem AAA-ATPase domain"/>
    <property type="match status" value="1"/>
</dbReference>
<keyword evidence="7" id="KW-0507">mRNA processing</keyword>
<evidence type="ECO:0000256" key="24">
    <source>
        <dbReference type="ARBA" id="ARBA00079067"/>
    </source>
</evidence>
<dbReference type="PROSITE" id="PS51999">
    <property type="entry name" value="ZF_GRF"/>
    <property type="match status" value="1"/>
</dbReference>
<dbReference type="GO" id="GO:0008270">
    <property type="term" value="F:zinc ion binding"/>
    <property type="evidence" value="ECO:0007669"/>
    <property type="project" value="UniProtKB-KW"/>
</dbReference>
<evidence type="ECO:0000256" key="1">
    <source>
        <dbReference type="ARBA" id="ARBA00004123"/>
    </source>
</evidence>
<evidence type="ECO:0000256" key="3">
    <source>
        <dbReference type="ARBA" id="ARBA00007025"/>
    </source>
</evidence>
<keyword evidence="5" id="KW-0963">Cytoplasm</keyword>
<comment type="subcellular location">
    <subcellularLocation>
        <location evidence="2">Cytoplasm</location>
    </subcellularLocation>
    <subcellularLocation>
        <location evidence="1">Nucleus</location>
    </subcellularLocation>
</comment>
<dbReference type="GO" id="GO:0016787">
    <property type="term" value="F:hydrolase activity"/>
    <property type="evidence" value="ECO:0007669"/>
    <property type="project" value="UniProtKB-KW"/>
</dbReference>
<dbReference type="InterPro" id="IPR010666">
    <property type="entry name" value="Znf_GRF"/>
</dbReference>
<dbReference type="GO" id="GO:0003677">
    <property type="term" value="F:DNA binding"/>
    <property type="evidence" value="ECO:0007669"/>
    <property type="project" value="UniProtKB-KW"/>
</dbReference>
<keyword evidence="17" id="KW-0238">DNA-binding</keyword>
<protein>
    <recommendedName>
        <fullName evidence="23">Transcription termination factor 2</fullName>
    </recommendedName>
    <alternativeName>
        <fullName evidence="25">RNA polymerase II termination factor</fullName>
    </alternativeName>
    <alternativeName>
        <fullName evidence="24">Transcription release factor 2</fullName>
    </alternativeName>
</protein>
<dbReference type="PROSITE" id="PS00690">
    <property type="entry name" value="DEAH_ATP_HELICASE"/>
    <property type="match status" value="1"/>
</dbReference>
<dbReference type="GO" id="GO:0006397">
    <property type="term" value="P:mRNA processing"/>
    <property type="evidence" value="ECO:0007669"/>
    <property type="project" value="UniProtKB-KW"/>
</dbReference>
<dbReference type="PANTHER" id="PTHR45626">
    <property type="entry name" value="TRANSCRIPTION TERMINATION FACTOR 2-RELATED"/>
    <property type="match status" value="1"/>
</dbReference>
<dbReference type="GeneTree" id="ENSGT00940000165376"/>
<organism evidence="31 32">
    <name type="scientific">Anolis carolinensis</name>
    <name type="common">Green anole</name>
    <name type="synonym">American chameleon</name>
    <dbReference type="NCBI Taxonomy" id="28377"/>
    <lineage>
        <taxon>Eukaryota</taxon>
        <taxon>Metazoa</taxon>
        <taxon>Chordata</taxon>
        <taxon>Craniata</taxon>
        <taxon>Vertebrata</taxon>
        <taxon>Euteleostomi</taxon>
        <taxon>Lepidosauria</taxon>
        <taxon>Squamata</taxon>
        <taxon>Bifurcata</taxon>
        <taxon>Unidentata</taxon>
        <taxon>Episquamata</taxon>
        <taxon>Toxicofera</taxon>
        <taxon>Iguania</taxon>
        <taxon>Dactyloidae</taxon>
        <taxon>Anolis</taxon>
    </lineage>
</organism>
<feature type="domain" description="Helicase C-terminal" evidence="29">
    <location>
        <begin position="1003"/>
        <end position="1167"/>
    </location>
</feature>
<evidence type="ECO:0000259" key="30">
    <source>
        <dbReference type="PROSITE" id="PS51999"/>
    </source>
</evidence>
<feature type="domain" description="Helicase ATP-binding" evidence="28">
    <location>
        <begin position="588"/>
        <end position="795"/>
    </location>
</feature>
<keyword evidence="19" id="KW-0508">mRNA splicing</keyword>
<dbReference type="Pfam" id="PF00271">
    <property type="entry name" value="Helicase_C"/>
    <property type="match status" value="1"/>
</dbReference>
<dbReference type="SMART" id="SM00490">
    <property type="entry name" value="HELICc"/>
    <property type="match status" value="1"/>
</dbReference>
<evidence type="ECO:0000256" key="23">
    <source>
        <dbReference type="ARBA" id="ARBA00070113"/>
    </source>
</evidence>
<dbReference type="GeneID" id="100565235"/>
<evidence type="ECO:0000313" key="31">
    <source>
        <dbReference type="Ensembl" id="ENSACAP00000020669.2"/>
    </source>
</evidence>
<evidence type="ECO:0000256" key="14">
    <source>
        <dbReference type="ARBA" id="ARBA00022833"/>
    </source>
</evidence>
<evidence type="ECO:0000256" key="26">
    <source>
        <dbReference type="PROSITE-ProRule" id="PRU01343"/>
    </source>
</evidence>
<dbReference type="KEGG" id="acs:100565235"/>
<evidence type="ECO:0000256" key="18">
    <source>
        <dbReference type="ARBA" id="ARBA00023163"/>
    </source>
</evidence>
<dbReference type="InterPro" id="IPR050628">
    <property type="entry name" value="SNF2_RAD54_helicase_TF"/>
</dbReference>
<keyword evidence="12" id="KW-0378">Hydrolase</keyword>
<dbReference type="SMART" id="SM00487">
    <property type="entry name" value="DEXDc"/>
    <property type="match status" value="1"/>
</dbReference>
<comment type="subunit">
    <text evidence="22">Interacts with CDC5L. Part of the spliceosome.</text>
</comment>
<dbReference type="CDD" id="cd18793">
    <property type="entry name" value="SF2_C_SNF"/>
    <property type="match status" value="1"/>
</dbReference>
<dbReference type="InterPro" id="IPR001650">
    <property type="entry name" value="Helicase_C-like"/>
</dbReference>
<feature type="region of interest" description="Disordered" evidence="27">
    <location>
        <begin position="234"/>
        <end position="262"/>
    </location>
</feature>
<dbReference type="InterPro" id="IPR049730">
    <property type="entry name" value="SNF2/RAD54-like_C"/>
</dbReference>
<dbReference type="PROSITE" id="PS51194">
    <property type="entry name" value="HELICASE_CTER"/>
    <property type="match status" value="1"/>
</dbReference>
<dbReference type="GO" id="GO:0005737">
    <property type="term" value="C:cytoplasm"/>
    <property type="evidence" value="ECO:0007669"/>
    <property type="project" value="UniProtKB-SubCell"/>
</dbReference>
<evidence type="ECO:0000256" key="8">
    <source>
        <dbReference type="ARBA" id="ARBA00022723"/>
    </source>
</evidence>
<keyword evidence="14" id="KW-0862">Zinc</keyword>
<evidence type="ECO:0000256" key="2">
    <source>
        <dbReference type="ARBA" id="ARBA00004496"/>
    </source>
</evidence>
<evidence type="ECO:0000256" key="19">
    <source>
        <dbReference type="ARBA" id="ARBA00023187"/>
    </source>
</evidence>
<dbReference type="HOGENOM" id="CLU_000315_2_2_1"/>
<dbReference type="Pfam" id="PF00176">
    <property type="entry name" value="SNF2-rel_dom"/>
    <property type="match status" value="1"/>
</dbReference>
<keyword evidence="6" id="KW-0597">Phosphoprotein</keyword>
<keyword evidence="4" id="KW-0806">Transcription termination</keyword>
<feature type="compositionally biased region" description="Basic and acidic residues" evidence="27">
    <location>
        <begin position="157"/>
        <end position="177"/>
    </location>
</feature>
<evidence type="ECO:0000256" key="11">
    <source>
        <dbReference type="ARBA" id="ARBA00022771"/>
    </source>
</evidence>
<evidence type="ECO:0000256" key="6">
    <source>
        <dbReference type="ARBA" id="ARBA00022553"/>
    </source>
</evidence>
<keyword evidence="15" id="KW-0067">ATP-binding</keyword>
<dbReference type="GO" id="GO:0005524">
    <property type="term" value="F:ATP binding"/>
    <property type="evidence" value="ECO:0007669"/>
    <property type="project" value="UniProtKB-KW"/>
</dbReference>
<dbReference type="GO" id="GO:0006353">
    <property type="term" value="P:DNA-templated transcription termination"/>
    <property type="evidence" value="ECO:0007669"/>
    <property type="project" value="UniProtKB-KW"/>
</dbReference>
<evidence type="ECO:0000256" key="25">
    <source>
        <dbReference type="ARBA" id="ARBA00082628"/>
    </source>
</evidence>
<dbReference type="FunFam" id="3.40.50.10810:FF:000043">
    <property type="entry name" value="Transcription termination factor 2"/>
    <property type="match status" value="1"/>
</dbReference>
<dbReference type="InterPro" id="IPR027417">
    <property type="entry name" value="P-loop_NTPase"/>
</dbReference>
<dbReference type="RefSeq" id="XP_008106052.1">
    <property type="nucleotide sequence ID" value="XM_008107845.3"/>
</dbReference>
<dbReference type="InterPro" id="IPR038718">
    <property type="entry name" value="SNF2-like_sf"/>
</dbReference>
<evidence type="ECO:0000256" key="5">
    <source>
        <dbReference type="ARBA" id="ARBA00022490"/>
    </source>
</evidence>
<dbReference type="InParanoid" id="G1KY69"/>
<feature type="compositionally biased region" description="Polar residues" evidence="27">
    <location>
        <begin position="879"/>
        <end position="888"/>
    </location>
</feature>
<dbReference type="AlphaFoldDB" id="G1KY69"/>
<comment type="similarity">
    <text evidence="3">Belongs to the SNF2/RAD54 helicase family.</text>
</comment>
<evidence type="ECO:0000256" key="4">
    <source>
        <dbReference type="ARBA" id="ARBA00022472"/>
    </source>
</evidence>
<reference evidence="31 32" key="1">
    <citation type="submission" date="2009-12" db="EMBL/GenBank/DDBJ databases">
        <title>The Genome Sequence of Anolis carolinensis (Green Anole Lizard).</title>
        <authorList>
            <consortium name="The Genome Sequencing Platform"/>
            <person name="Di Palma F."/>
            <person name="Alfoldi J."/>
            <person name="Heiman D."/>
            <person name="Young S."/>
            <person name="Grabherr M."/>
            <person name="Johnson J."/>
            <person name="Lander E.S."/>
            <person name="Lindblad-Toh K."/>
        </authorList>
    </citation>
    <scope>NUCLEOTIDE SEQUENCE [LARGE SCALE GENOMIC DNA]</scope>
    <source>
        <strain evidence="31 32">JBL SC #1</strain>
    </source>
</reference>
<proteinExistence type="inferred from homology"/>
<evidence type="ECO:0000256" key="17">
    <source>
        <dbReference type="ARBA" id="ARBA00023125"/>
    </source>
</evidence>
<keyword evidence="20" id="KW-0539">Nucleus</keyword>
<dbReference type="Ensembl" id="ENSACAT00000023560.3">
    <property type="protein sequence ID" value="ENSACAP00000020669.2"/>
    <property type="gene ID" value="ENSACAG00000010769.4"/>
</dbReference>
<dbReference type="CDD" id="cd18072">
    <property type="entry name" value="DEXHc_TTF2"/>
    <property type="match status" value="1"/>
</dbReference>
<dbReference type="GO" id="GO:0008094">
    <property type="term" value="F:ATP-dependent activity, acting on DNA"/>
    <property type="evidence" value="ECO:0000318"/>
    <property type="project" value="GO_Central"/>
</dbReference>
<evidence type="ECO:0000259" key="29">
    <source>
        <dbReference type="PROSITE" id="PS51194"/>
    </source>
</evidence>
<feature type="region of interest" description="Disordered" evidence="27">
    <location>
        <begin position="879"/>
        <end position="918"/>
    </location>
</feature>
<dbReference type="Pfam" id="PF06839">
    <property type="entry name" value="Zn_ribbon_GRF"/>
    <property type="match status" value="1"/>
</dbReference>
<evidence type="ECO:0000256" key="16">
    <source>
        <dbReference type="ARBA" id="ARBA00023015"/>
    </source>
</evidence>
<evidence type="ECO:0000256" key="10">
    <source>
        <dbReference type="ARBA" id="ARBA00022741"/>
    </source>
</evidence>
<dbReference type="PROSITE" id="PS51192">
    <property type="entry name" value="HELICASE_ATP_BIND_1"/>
    <property type="match status" value="1"/>
</dbReference>
<dbReference type="InterPro" id="IPR000330">
    <property type="entry name" value="SNF2_N"/>
</dbReference>
<dbReference type="GO" id="GO:0004386">
    <property type="term" value="F:helicase activity"/>
    <property type="evidence" value="ECO:0007669"/>
    <property type="project" value="UniProtKB-KW"/>
</dbReference>
<dbReference type="FunFam" id="3.40.50.300:FF:001502">
    <property type="entry name" value="Transcription termination factor 2"/>
    <property type="match status" value="1"/>
</dbReference>
<keyword evidence="9" id="KW-0747">Spliceosome</keyword>
<reference evidence="31" key="2">
    <citation type="submission" date="2025-08" db="UniProtKB">
        <authorList>
            <consortium name="Ensembl"/>
        </authorList>
    </citation>
    <scope>IDENTIFICATION</scope>
</reference>
<feature type="region of interest" description="Disordered" evidence="27">
    <location>
        <begin position="145"/>
        <end position="177"/>
    </location>
</feature>
<feature type="compositionally biased region" description="Polar residues" evidence="27">
    <location>
        <begin position="899"/>
        <end position="918"/>
    </location>
</feature>
<evidence type="ECO:0000256" key="20">
    <source>
        <dbReference type="ARBA" id="ARBA00023242"/>
    </source>
</evidence>
<evidence type="ECO:0000256" key="21">
    <source>
        <dbReference type="ARBA" id="ARBA00055750"/>
    </source>
</evidence>
<dbReference type="OrthoDB" id="423559at2759"/>
<keyword evidence="10" id="KW-0547">Nucleotide-binding</keyword>
<keyword evidence="16" id="KW-0805">Transcription regulation</keyword>
<dbReference type="GO" id="GO:0008380">
    <property type="term" value="P:RNA splicing"/>
    <property type="evidence" value="ECO:0007669"/>
    <property type="project" value="UniProtKB-KW"/>
</dbReference>
<evidence type="ECO:0000256" key="22">
    <source>
        <dbReference type="ARBA" id="ARBA00063699"/>
    </source>
</evidence>
<keyword evidence="11 26" id="KW-0863">Zinc-finger</keyword>
<dbReference type="CTD" id="8458"/>